<evidence type="ECO:0000256" key="5">
    <source>
        <dbReference type="SAM" id="Coils"/>
    </source>
</evidence>
<dbReference type="PROSITE" id="PS51360">
    <property type="entry name" value="PLUS3"/>
    <property type="match status" value="1"/>
</dbReference>
<evidence type="ECO:0000256" key="1">
    <source>
        <dbReference type="ARBA" id="ARBA00004123"/>
    </source>
</evidence>
<comment type="subcellular location">
    <subcellularLocation>
        <location evidence="1">Nucleus</location>
    </subcellularLocation>
</comment>
<keyword evidence="4" id="KW-0539">Nucleus</keyword>
<keyword evidence="5" id="KW-0175">Coiled coil</keyword>
<feature type="region of interest" description="Disordered" evidence="6">
    <location>
        <begin position="1"/>
        <end position="90"/>
    </location>
</feature>
<feature type="coiled-coil region" evidence="5">
    <location>
        <begin position="433"/>
        <end position="468"/>
    </location>
</feature>
<accession>A0AAV0AY00</accession>
<evidence type="ECO:0000256" key="4">
    <source>
        <dbReference type="ARBA" id="ARBA00023242"/>
    </source>
</evidence>
<evidence type="ECO:0000256" key="2">
    <source>
        <dbReference type="ARBA" id="ARBA00023015"/>
    </source>
</evidence>
<reference evidence="8" key="1">
    <citation type="submission" date="2022-06" db="EMBL/GenBank/DDBJ databases">
        <authorList>
            <consortium name="SYNGENTA / RWTH Aachen University"/>
        </authorList>
    </citation>
    <scope>NUCLEOTIDE SEQUENCE</scope>
</reference>
<name>A0AAV0AY00_PHAPC</name>
<protein>
    <recommendedName>
        <fullName evidence="7">Plus3 domain-containing protein</fullName>
    </recommendedName>
</protein>
<dbReference type="EMBL" id="CALTRL010002281">
    <property type="protein sequence ID" value="CAH7675251.1"/>
    <property type="molecule type" value="Genomic_DNA"/>
</dbReference>
<dbReference type="Gene3D" id="3.90.70.200">
    <property type="entry name" value="Plus-3 domain"/>
    <property type="match status" value="1"/>
</dbReference>
<evidence type="ECO:0000313" key="9">
    <source>
        <dbReference type="Proteomes" id="UP001153365"/>
    </source>
</evidence>
<comment type="caution">
    <text evidence="8">The sequence shown here is derived from an EMBL/GenBank/DDBJ whole genome shotgun (WGS) entry which is preliminary data.</text>
</comment>
<dbReference type="AlphaFoldDB" id="A0AAV0AY00"/>
<evidence type="ECO:0000313" key="8">
    <source>
        <dbReference type="EMBL" id="CAH7675251.1"/>
    </source>
</evidence>
<feature type="compositionally biased region" description="Acidic residues" evidence="6">
    <location>
        <begin position="199"/>
        <end position="213"/>
    </location>
</feature>
<dbReference type="Proteomes" id="UP001153365">
    <property type="component" value="Unassembled WGS sequence"/>
</dbReference>
<dbReference type="GO" id="GO:1990269">
    <property type="term" value="F:RNA polymerase II C-terminal domain phosphoserine binding"/>
    <property type="evidence" value="ECO:0007669"/>
    <property type="project" value="TreeGrafter"/>
</dbReference>
<keyword evidence="2" id="KW-0805">Transcription regulation</keyword>
<proteinExistence type="predicted"/>
<feature type="compositionally biased region" description="Basic and acidic residues" evidence="6">
    <location>
        <begin position="114"/>
        <end position="185"/>
    </location>
</feature>
<dbReference type="InterPro" id="IPR004343">
    <property type="entry name" value="Plus-3_dom"/>
</dbReference>
<dbReference type="SUPFAM" id="SSF159042">
    <property type="entry name" value="Plus3-like"/>
    <property type="match status" value="1"/>
</dbReference>
<evidence type="ECO:0000256" key="3">
    <source>
        <dbReference type="ARBA" id="ARBA00023163"/>
    </source>
</evidence>
<dbReference type="PANTHER" id="PTHR13115">
    <property type="entry name" value="RNA POLYMERASE-ASSOCIATED PROTEIN RTF1 HOMOLOG"/>
    <property type="match status" value="1"/>
</dbReference>
<feature type="compositionally biased region" description="Low complexity" evidence="6">
    <location>
        <begin position="20"/>
        <end position="31"/>
    </location>
</feature>
<dbReference type="SMART" id="SM00719">
    <property type="entry name" value="Plus3"/>
    <property type="match status" value="1"/>
</dbReference>
<organism evidence="8 9">
    <name type="scientific">Phakopsora pachyrhizi</name>
    <name type="common">Asian soybean rust disease fungus</name>
    <dbReference type="NCBI Taxonomy" id="170000"/>
    <lineage>
        <taxon>Eukaryota</taxon>
        <taxon>Fungi</taxon>
        <taxon>Dikarya</taxon>
        <taxon>Basidiomycota</taxon>
        <taxon>Pucciniomycotina</taxon>
        <taxon>Pucciniomycetes</taxon>
        <taxon>Pucciniales</taxon>
        <taxon>Phakopsoraceae</taxon>
        <taxon>Phakopsora</taxon>
    </lineage>
</organism>
<sequence length="555" mass="62627">MSDLDNELLALAGGDISRASPGPQNSNSHGSSSKRSRKNGTSAGKSKRRKAMDIDSESDMDMSSGSEAALNMDEESNSDDNENRTSVANPYPYEGIYIDLADKQKIQNLSELDREAILGDRQDELQKIRDRENVKNMVRAREEESGKRFSGREKNRTGTTVEKSRKLDELKKRREAKEKRPKVDDPDLSQMRRKRPDDNNWDDESEDGEIDAVEEQALAREERATRKMDENATLGDIRSVLLTRRRAAELCSTSFFTDYVKGMWVRVSIGHSKDDPKREVKYRVGEVKNVVEHDKYYEVEGQATKVALVVLLAKDQKTVLLDVVSNSTIHENEWKFVVGECNRHKVRIPTKKELGRKLKFIDKYSDWVKEESDITAQVKAKKEMRAQLQGPTVLSITERLRLESERDQARAMGNMELHDQINKQLEHAGRYAVKTDNNLMSELNERNRRANREEIRRAELAASEARRQQMKAIETGAAVKIDPSARVKINPKLTYEVNRTPSRPIASAAGGIGSTPGALQNSSAAVSAAKAKGPPTRFEEMIASQVHVDIDIGDF</sequence>
<dbReference type="Pfam" id="PF03126">
    <property type="entry name" value="Plus-3"/>
    <property type="match status" value="1"/>
</dbReference>
<feature type="region of interest" description="Disordered" evidence="6">
    <location>
        <begin position="114"/>
        <end position="213"/>
    </location>
</feature>
<feature type="domain" description="Plus3" evidence="7">
    <location>
        <begin position="231"/>
        <end position="366"/>
    </location>
</feature>
<dbReference type="GO" id="GO:0016593">
    <property type="term" value="C:Cdc73/Paf1 complex"/>
    <property type="evidence" value="ECO:0007669"/>
    <property type="project" value="TreeGrafter"/>
</dbReference>
<dbReference type="InterPro" id="IPR036128">
    <property type="entry name" value="Plus3-like_sf"/>
</dbReference>
<dbReference type="GO" id="GO:0003677">
    <property type="term" value="F:DNA binding"/>
    <property type="evidence" value="ECO:0007669"/>
    <property type="project" value="InterPro"/>
</dbReference>
<dbReference type="PANTHER" id="PTHR13115:SF8">
    <property type="entry name" value="RNA POLYMERASE-ASSOCIATED PROTEIN RTF1 HOMOLOG"/>
    <property type="match status" value="1"/>
</dbReference>
<gene>
    <name evidence="8" type="ORF">PPACK8108_LOCUS10236</name>
</gene>
<keyword evidence="3" id="KW-0804">Transcription</keyword>
<keyword evidence="9" id="KW-1185">Reference proteome</keyword>
<evidence type="ECO:0000256" key="6">
    <source>
        <dbReference type="SAM" id="MobiDB-lite"/>
    </source>
</evidence>
<evidence type="ECO:0000259" key="7">
    <source>
        <dbReference type="PROSITE" id="PS51360"/>
    </source>
</evidence>